<evidence type="ECO:0000256" key="3">
    <source>
        <dbReference type="SAM" id="MobiDB-lite"/>
    </source>
</evidence>
<protein>
    <recommendedName>
        <fullName evidence="1">diguanylate cyclase</fullName>
        <ecNumber evidence="1">2.7.7.65</ecNumber>
    </recommendedName>
</protein>
<gene>
    <name evidence="6" type="ORF">C4532_19410</name>
</gene>
<dbReference type="InterPro" id="IPR043128">
    <property type="entry name" value="Rev_trsase/Diguanyl_cyclase"/>
</dbReference>
<dbReference type="EC" id="2.7.7.65" evidence="1"/>
<dbReference type="SMART" id="SM00240">
    <property type="entry name" value="FHA"/>
    <property type="match status" value="1"/>
</dbReference>
<dbReference type="CDD" id="cd01949">
    <property type="entry name" value="GGDEF"/>
    <property type="match status" value="1"/>
</dbReference>
<feature type="domain" description="GGDEF" evidence="5">
    <location>
        <begin position="165"/>
        <end position="298"/>
    </location>
</feature>
<evidence type="ECO:0000256" key="1">
    <source>
        <dbReference type="ARBA" id="ARBA00012528"/>
    </source>
</evidence>
<organism evidence="6 7">
    <name type="scientific">Candidatus Abyssobacteria bacterium SURF_17</name>
    <dbReference type="NCBI Taxonomy" id="2093361"/>
    <lineage>
        <taxon>Bacteria</taxon>
        <taxon>Pseudomonadati</taxon>
        <taxon>Candidatus Hydrogenedentota</taxon>
        <taxon>Candidatus Abyssobacteria</taxon>
    </lineage>
</organism>
<evidence type="ECO:0000259" key="5">
    <source>
        <dbReference type="PROSITE" id="PS50887"/>
    </source>
</evidence>
<comment type="catalytic activity">
    <reaction evidence="2">
        <text>2 GTP = 3',3'-c-di-GMP + 2 diphosphate</text>
        <dbReference type="Rhea" id="RHEA:24898"/>
        <dbReference type="ChEBI" id="CHEBI:33019"/>
        <dbReference type="ChEBI" id="CHEBI:37565"/>
        <dbReference type="ChEBI" id="CHEBI:58805"/>
        <dbReference type="EC" id="2.7.7.65"/>
    </reaction>
</comment>
<comment type="caution">
    <text evidence="6">The sequence shown here is derived from an EMBL/GenBank/DDBJ whole genome shotgun (WGS) entry which is preliminary data.</text>
</comment>
<evidence type="ECO:0000313" key="6">
    <source>
        <dbReference type="EMBL" id="RJP64266.1"/>
    </source>
</evidence>
<dbReference type="InterPro" id="IPR008984">
    <property type="entry name" value="SMAD_FHA_dom_sf"/>
</dbReference>
<dbReference type="EMBL" id="QZKI01000142">
    <property type="protein sequence ID" value="RJP64266.1"/>
    <property type="molecule type" value="Genomic_DNA"/>
</dbReference>
<dbReference type="InterPro" id="IPR029787">
    <property type="entry name" value="Nucleotide_cyclase"/>
</dbReference>
<dbReference type="InterPro" id="IPR050469">
    <property type="entry name" value="Diguanylate_Cyclase"/>
</dbReference>
<dbReference type="CDD" id="cd00060">
    <property type="entry name" value="FHA"/>
    <property type="match status" value="1"/>
</dbReference>
<dbReference type="Pfam" id="PF00990">
    <property type="entry name" value="GGDEF"/>
    <property type="match status" value="1"/>
</dbReference>
<dbReference type="PANTHER" id="PTHR45138">
    <property type="entry name" value="REGULATORY COMPONENTS OF SENSORY TRANSDUCTION SYSTEM"/>
    <property type="match status" value="1"/>
</dbReference>
<dbReference type="PANTHER" id="PTHR45138:SF9">
    <property type="entry name" value="DIGUANYLATE CYCLASE DGCM-RELATED"/>
    <property type="match status" value="1"/>
</dbReference>
<dbReference type="AlphaFoldDB" id="A0A419ENG7"/>
<feature type="region of interest" description="Disordered" evidence="3">
    <location>
        <begin position="1"/>
        <end position="21"/>
    </location>
</feature>
<dbReference type="Gene3D" id="2.60.200.20">
    <property type="match status" value="1"/>
</dbReference>
<dbReference type="SUPFAM" id="SSF49879">
    <property type="entry name" value="SMAD/FHA domain"/>
    <property type="match status" value="1"/>
</dbReference>
<dbReference type="GO" id="GO:0052621">
    <property type="term" value="F:diguanylate cyclase activity"/>
    <property type="evidence" value="ECO:0007669"/>
    <property type="project" value="UniProtKB-EC"/>
</dbReference>
<dbReference type="PROSITE" id="PS50006">
    <property type="entry name" value="FHA_DOMAIN"/>
    <property type="match status" value="1"/>
</dbReference>
<dbReference type="PROSITE" id="PS50887">
    <property type="entry name" value="GGDEF"/>
    <property type="match status" value="1"/>
</dbReference>
<dbReference type="InterPro" id="IPR000160">
    <property type="entry name" value="GGDEF_dom"/>
</dbReference>
<dbReference type="Proteomes" id="UP000285961">
    <property type="component" value="Unassembled WGS sequence"/>
</dbReference>
<dbReference type="GO" id="GO:0043709">
    <property type="term" value="P:cell adhesion involved in single-species biofilm formation"/>
    <property type="evidence" value="ECO:0007669"/>
    <property type="project" value="TreeGrafter"/>
</dbReference>
<dbReference type="SUPFAM" id="SSF55073">
    <property type="entry name" value="Nucleotide cyclase"/>
    <property type="match status" value="1"/>
</dbReference>
<dbReference type="GO" id="GO:1902201">
    <property type="term" value="P:negative regulation of bacterial-type flagellum-dependent cell motility"/>
    <property type="evidence" value="ECO:0007669"/>
    <property type="project" value="TreeGrafter"/>
</dbReference>
<dbReference type="FunFam" id="3.30.70.270:FF:000001">
    <property type="entry name" value="Diguanylate cyclase domain protein"/>
    <property type="match status" value="1"/>
</dbReference>
<evidence type="ECO:0000256" key="2">
    <source>
        <dbReference type="ARBA" id="ARBA00034247"/>
    </source>
</evidence>
<feature type="domain" description="FHA" evidence="4">
    <location>
        <begin position="43"/>
        <end position="97"/>
    </location>
</feature>
<evidence type="ECO:0000313" key="7">
    <source>
        <dbReference type="Proteomes" id="UP000285961"/>
    </source>
</evidence>
<proteinExistence type="predicted"/>
<dbReference type="Gene3D" id="3.30.70.270">
    <property type="match status" value="1"/>
</dbReference>
<evidence type="ECO:0000259" key="4">
    <source>
        <dbReference type="PROSITE" id="PS50006"/>
    </source>
</evidence>
<sequence length="302" mass="34141">MPERKTITDFGNPGPPHNEKRPSLIVLAGRDFGRQYFLARGETTIGRDEDCTIRLNDGRASRKHAKVVGDPGGKSGPHFRVIDLDSTNGTFLNDQQIKEAELSEGDRIRIGYTVFKYAIRDIAEIEYGDKIYRMATTDALTRLLSRDYFFQQYSDLFRRSERYSRPFSLMMVDIDDFKSVNDSYGHPVGDKVLEGIGQMITAVIRYEDLAARYGGEEFVIILPETAPESARNPAERLRRSLEAHQFRAGDATFSVTISVGIASYPDHASTMEELLQKADIALYQAKRSGKNAVRVFQHDTEK</sequence>
<dbReference type="NCBIfam" id="TIGR00254">
    <property type="entry name" value="GGDEF"/>
    <property type="match status" value="1"/>
</dbReference>
<dbReference type="SMART" id="SM00267">
    <property type="entry name" value="GGDEF"/>
    <property type="match status" value="1"/>
</dbReference>
<dbReference type="Pfam" id="PF00498">
    <property type="entry name" value="FHA"/>
    <property type="match status" value="1"/>
</dbReference>
<name>A0A419ENG7_9BACT</name>
<dbReference type="GO" id="GO:0005886">
    <property type="term" value="C:plasma membrane"/>
    <property type="evidence" value="ECO:0007669"/>
    <property type="project" value="TreeGrafter"/>
</dbReference>
<dbReference type="InterPro" id="IPR000253">
    <property type="entry name" value="FHA_dom"/>
</dbReference>
<reference evidence="6 7" key="1">
    <citation type="journal article" date="2017" name="ISME J.">
        <title>Energy and carbon metabolisms in a deep terrestrial subsurface fluid microbial community.</title>
        <authorList>
            <person name="Momper L."/>
            <person name="Jungbluth S.P."/>
            <person name="Lee M.D."/>
            <person name="Amend J.P."/>
        </authorList>
    </citation>
    <scope>NUCLEOTIDE SEQUENCE [LARGE SCALE GENOMIC DNA]</scope>
    <source>
        <strain evidence="6">SURF_17</strain>
    </source>
</reference>
<accession>A0A419ENG7</accession>